<sequence>MANDMSYELPYLALQPKAASNARRQLGMTQATAADQSGLPLHKIKRFEAGNYIPDEPFLVDLRAFYEGRGHRFDDTPEPGAKAKAQGKVFPAGVVADAEPDDEGSTPTGARSARAQPTEVHHMRIALKGDAIGHALDVIEANEDRIDELLKQPVKEEWLIGGLSERSQATHAEVLKLMAENGRLYARLFGRDIGGAPSAEALDGKKVPSTHADLLHRRQADAHKAANGDREALRRKQAAKPADTLLSALFG</sequence>
<comment type="caution">
    <text evidence="2">The sequence shown here is derived from an EMBL/GenBank/DDBJ whole genome shotgun (WGS) entry which is preliminary data.</text>
</comment>
<dbReference type="EMBL" id="SLXD01000011">
    <property type="protein sequence ID" value="TCP00943.1"/>
    <property type="molecule type" value="Genomic_DNA"/>
</dbReference>
<accession>A0A4R2MNP6</accession>
<evidence type="ECO:0000256" key="1">
    <source>
        <dbReference type="SAM" id="MobiDB-lite"/>
    </source>
</evidence>
<evidence type="ECO:0000313" key="3">
    <source>
        <dbReference type="Proteomes" id="UP000295106"/>
    </source>
</evidence>
<dbReference type="Gene3D" id="1.10.260.40">
    <property type="entry name" value="lambda repressor-like DNA-binding domains"/>
    <property type="match status" value="1"/>
</dbReference>
<reference evidence="2 3" key="1">
    <citation type="submission" date="2019-03" db="EMBL/GenBank/DDBJ databases">
        <title>Genomic Encyclopedia of Type Strains, Phase IV (KMG-IV): sequencing the most valuable type-strain genomes for metagenomic binning, comparative biology and taxonomic classification.</title>
        <authorList>
            <person name="Goeker M."/>
        </authorList>
    </citation>
    <scope>NUCLEOTIDE SEQUENCE [LARGE SCALE GENOMIC DNA]</scope>
    <source>
        <strain evidence="2 3">DSM 1709</strain>
    </source>
</reference>
<dbReference type="Proteomes" id="UP000295106">
    <property type="component" value="Unassembled WGS sequence"/>
</dbReference>
<dbReference type="AlphaFoldDB" id="A0A4R2MNP6"/>
<proteinExistence type="predicted"/>
<dbReference type="CDD" id="cd00093">
    <property type="entry name" value="HTH_XRE"/>
    <property type="match status" value="1"/>
</dbReference>
<dbReference type="SUPFAM" id="SSF47413">
    <property type="entry name" value="lambda repressor-like DNA-binding domains"/>
    <property type="match status" value="1"/>
</dbReference>
<protein>
    <submittedName>
        <fullName evidence="2">Uncharacterized protein</fullName>
    </submittedName>
</protein>
<name>A0A4R2MNP6_RUBGE</name>
<gene>
    <name evidence="2" type="ORF">EV684_111148</name>
</gene>
<dbReference type="InterPro" id="IPR001387">
    <property type="entry name" value="Cro/C1-type_HTH"/>
</dbReference>
<dbReference type="InterPro" id="IPR010982">
    <property type="entry name" value="Lambda_DNA-bd_dom_sf"/>
</dbReference>
<feature type="region of interest" description="Disordered" evidence="1">
    <location>
        <begin position="220"/>
        <end position="239"/>
    </location>
</feature>
<feature type="region of interest" description="Disordered" evidence="1">
    <location>
        <begin position="97"/>
        <end position="119"/>
    </location>
</feature>
<organism evidence="2 3">
    <name type="scientific">Rubrivivax gelatinosus</name>
    <name type="common">Rhodocyclus gelatinosus</name>
    <name type="synonym">Rhodopseudomonas gelatinosa</name>
    <dbReference type="NCBI Taxonomy" id="28068"/>
    <lineage>
        <taxon>Bacteria</taxon>
        <taxon>Pseudomonadati</taxon>
        <taxon>Pseudomonadota</taxon>
        <taxon>Betaproteobacteria</taxon>
        <taxon>Burkholderiales</taxon>
        <taxon>Sphaerotilaceae</taxon>
        <taxon>Rubrivivax</taxon>
    </lineage>
</organism>
<dbReference type="GO" id="GO:0003677">
    <property type="term" value="F:DNA binding"/>
    <property type="evidence" value="ECO:0007669"/>
    <property type="project" value="InterPro"/>
</dbReference>
<feature type="compositionally biased region" description="Basic and acidic residues" evidence="1">
    <location>
        <begin position="220"/>
        <end position="234"/>
    </location>
</feature>
<evidence type="ECO:0000313" key="2">
    <source>
        <dbReference type="EMBL" id="TCP00943.1"/>
    </source>
</evidence>